<protein>
    <submittedName>
        <fullName evidence="1">Beta-propeller fold lactonase family protein</fullName>
    </submittedName>
</protein>
<dbReference type="Proteomes" id="UP000825367">
    <property type="component" value="Chromosome"/>
</dbReference>
<organism evidence="1 2">
    <name type="scientific">Mycolicibacterium pallens</name>
    <dbReference type="NCBI Taxonomy" id="370524"/>
    <lineage>
        <taxon>Bacteria</taxon>
        <taxon>Bacillati</taxon>
        <taxon>Actinomycetota</taxon>
        <taxon>Actinomycetes</taxon>
        <taxon>Mycobacteriales</taxon>
        <taxon>Mycobacteriaceae</taxon>
        <taxon>Mycolicibacterium</taxon>
    </lineage>
</organism>
<dbReference type="Gene3D" id="2.130.10.10">
    <property type="entry name" value="YVTN repeat-like/Quinoprotein amine dehydrogenase"/>
    <property type="match status" value="2"/>
</dbReference>
<reference evidence="1 2" key="1">
    <citation type="submission" date="2021-07" db="EMBL/GenBank/DDBJ databases">
        <title>Whole genome sequencing of non-tuberculosis mycobacteria type-strains.</title>
        <authorList>
            <person name="Igarashi Y."/>
            <person name="Osugi A."/>
            <person name="Mitarai S."/>
        </authorList>
    </citation>
    <scope>NUCLEOTIDE SEQUENCE [LARGE SCALE GENOMIC DNA]</scope>
    <source>
        <strain evidence="1 2">JCM 16370</strain>
    </source>
</reference>
<dbReference type="InterPro" id="IPR010221">
    <property type="entry name" value="VCBS_dom"/>
</dbReference>
<gene>
    <name evidence="1" type="ORF">K0O64_09380</name>
</gene>
<keyword evidence="2" id="KW-1185">Reference proteome</keyword>
<dbReference type="PANTHER" id="PTHR47197:SF3">
    <property type="entry name" value="DIHYDRO-HEME D1 DEHYDROGENASE"/>
    <property type="match status" value="1"/>
</dbReference>
<dbReference type="InterPro" id="IPR015943">
    <property type="entry name" value="WD40/YVTN_repeat-like_dom_sf"/>
</dbReference>
<accession>A0ABX8VLK7</accession>
<dbReference type="NCBIfam" id="TIGR01965">
    <property type="entry name" value="VCBS_repeat"/>
    <property type="match status" value="2"/>
</dbReference>
<evidence type="ECO:0000313" key="1">
    <source>
        <dbReference type="EMBL" id="QYL18677.1"/>
    </source>
</evidence>
<dbReference type="PANTHER" id="PTHR47197">
    <property type="entry name" value="PROTEIN NIRF"/>
    <property type="match status" value="1"/>
</dbReference>
<dbReference type="SUPFAM" id="SSF50974">
    <property type="entry name" value="Nitrous oxide reductase, N-terminal domain"/>
    <property type="match status" value="1"/>
</dbReference>
<name>A0ABX8VLK7_9MYCO</name>
<evidence type="ECO:0000313" key="2">
    <source>
        <dbReference type="Proteomes" id="UP000825367"/>
    </source>
</evidence>
<dbReference type="Pfam" id="PF10282">
    <property type="entry name" value="Lactonase"/>
    <property type="match status" value="1"/>
</dbReference>
<dbReference type="InterPro" id="IPR011045">
    <property type="entry name" value="N2O_reductase_N"/>
</dbReference>
<proteinExistence type="predicted"/>
<dbReference type="InterPro" id="IPR001680">
    <property type="entry name" value="WD40_rpt"/>
</dbReference>
<dbReference type="InterPro" id="IPR019405">
    <property type="entry name" value="Lactonase_7-beta_prop"/>
</dbReference>
<dbReference type="SMART" id="SM00320">
    <property type="entry name" value="WD40"/>
    <property type="match status" value="4"/>
</dbReference>
<dbReference type="NCBIfam" id="TIGR02276">
    <property type="entry name" value="beta_rpt_yvtn"/>
    <property type="match status" value="3"/>
</dbReference>
<dbReference type="EMBL" id="CP080333">
    <property type="protein sequence ID" value="QYL18677.1"/>
    <property type="molecule type" value="Genomic_DNA"/>
</dbReference>
<dbReference type="InterPro" id="IPR011964">
    <property type="entry name" value="YVTN_b-propeller_repeat"/>
</dbReference>
<dbReference type="InterPro" id="IPR051200">
    <property type="entry name" value="Host-pathogen_enzymatic-act"/>
</dbReference>
<sequence length="682" mass="68637">MAKALEGLLLSLGGMSTTNPKPTNQIQRFLYSLAKGLSNTFDSAPPPGTPTVGTPDLNTGTVTGSLGFATGTGLTFTHSQPSQGTVTVASDGTYIYTPNQAARQAATATTTDTFTATVHEGLSTNSVTVTVPVDPGTPVAGTPTVGSPNVSTGVVTGNAVFTDTAGRTLTYTPGDQQYPLNAPPPITPNGPVFTSTSNGGGTVTLNYFTGVFTYMPSEAQRQTATATTTDTFTVTAFNSVRTATETVTVPVDPGALIAGTPTVSNPNTETGVITGRAVFTDTAGRTLTYSTPATSSGGGTVSIDTDTGAYAYTPTQAQRQTATSTTIDTFTVTAFNGVRSSSETVTVPVLPATPTVAPSTPTVTATIPVGQSPTSVALSPDGSKLYVTNLTDNTLSAVDTATNTVLWTATSSTVGHTPGAVAVRGDGGVYVVNMSDGTISLIYGQSTSGGTINVGGRPDGIALGSSGYAYVIKVPANNSQYGTITAIYSPTGAVLGSTTVGPVGTYPQAIAYSNSGIGTRLYVASVPSKAGSYGTLTVYRVTEYLNSTPYIAPPTLQTVATIPVGTPGNFPVAVAVSRDGSHVYVANSTDGSVSVVDASTDAVTGTIPVGAGPEQMAISPDGTRLYVTNGGSNTVSVINTSTNTVVNTVPVGTRPQGIAVSPDGSHVYVANSGSNTVSVITV</sequence>